<sequence>MGLDLRVLEFVYRYLQNATLDVFMVLLSRLGDYGLLWLIISLGLMISKKHKKLGYMSLSSILLGFITGELILKNIIQRNRPFLVIENINLSIAAPQSFSFPSGHTLIAFATVGVIIRMIESKVYKKLLIALACLMGFSRVYLRVHYPTDVLAGAVIGLMVSFIIYKIFAWKEGTKKV</sequence>
<dbReference type="STRING" id="84022.CACET_c38990"/>
<dbReference type="GO" id="GO:0016787">
    <property type="term" value="F:hydrolase activity"/>
    <property type="evidence" value="ECO:0007669"/>
    <property type="project" value="UniProtKB-KW"/>
</dbReference>
<keyword evidence="6" id="KW-0472">Membrane</keyword>
<evidence type="ECO:0000256" key="3">
    <source>
        <dbReference type="ARBA" id="ARBA00022692"/>
    </source>
</evidence>
<dbReference type="PANTHER" id="PTHR14969:SF62">
    <property type="entry name" value="DECAPRENYLPHOSPHORYL-5-PHOSPHORIBOSE PHOSPHATASE RV3807C-RELATED"/>
    <property type="match status" value="1"/>
</dbReference>
<evidence type="ECO:0000313" key="7">
    <source>
        <dbReference type="EMBL" id="AKL97327.1"/>
    </source>
</evidence>
<accession>A0A0D8IAW8</accession>
<keyword evidence="2" id="KW-1003">Cell membrane</keyword>
<keyword evidence="4" id="KW-0378">Hydrolase</keyword>
<organism evidence="7 8">
    <name type="scientific">Clostridium aceticum</name>
    <dbReference type="NCBI Taxonomy" id="84022"/>
    <lineage>
        <taxon>Bacteria</taxon>
        <taxon>Bacillati</taxon>
        <taxon>Bacillota</taxon>
        <taxon>Clostridia</taxon>
        <taxon>Eubacteriales</taxon>
        <taxon>Clostridiaceae</taxon>
        <taxon>Clostridium</taxon>
    </lineage>
</organism>
<keyword evidence="5" id="KW-1133">Transmembrane helix</keyword>
<dbReference type="KEGG" id="cace:CACET_c38990"/>
<dbReference type="EMBL" id="CP009687">
    <property type="protein sequence ID" value="AKL97327.1"/>
    <property type="molecule type" value="Genomic_DNA"/>
</dbReference>
<proteinExistence type="predicted"/>
<comment type="subcellular location">
    <subcellularLocation>
        <location evidence="1">Cell membrane</location>
        <topology evidence="1">Multi-pass membrane protein</topology>
    </subcellularLocation>
</comment>
<dbReference type="OrthoDB" id="9789113at2"/>
<gene>
    <name evidence="7" type="ORF">CACET_c38990</name>
</gene>
<dbReference type="SUPFAM" id="SSF48317">
    <property type="entry name" value="Acid phosphatase/Vanadium-dependent haloperoxidase"/>
    <property type="match status" value="1"/>
</dbReference>
<reference evidence="7 8" key="1">
    <citation type="submission" date="2014-10" db="EMBL/GenBank/DDBJ databases">
        <title>Genome sequence of Clostridium aceticum DSM 1496.</title>
        <authorList>
            <person name="Poehlein A."/>
            <person name="Schiel-Bengelsdorf B."/>
            <person name="Gottschalk G."/>
            <person name="Duerre P."/>
            <person name="Daniel R."/>
        </authorList>
    </citation>
    <scope>NUCLEOTIDE SEQUENCE [LARGE SCALE GENOMIC DNA]</scope>
    <source>
        <strain evidence="7 8">DSM 1496</strain>
    </source>
</reference>
<protein>
    <submittedName>
        <fullName evidence="7">Membrane-associated phospholipid phosphatase</fullName>
    </submittedName>
</protein>
<dbReference type="SMART" id="SM00014">
    <property type="entry name" value="acidPPc"/>
    <property type="match status" value="1"/>
</dbReference>
<evidence type="ECO:0000256" key="5">
    <source>
        <dbReference type="ARBA" id="ARBA00022989"/>
    </source>
</evidence>
<dbReference type="Proteomes" id="UP000035704">
    <property type="component" value="Chromosome"/>
</dbReference>
<evidence type="ECO:0000256" key="1">
    <source>
        <dbReference type="ARBA" id="ARBA00004651"/>
    </source>
</evidence>
<evidence type="ECO:0000256" key="6">
    <source>
        <dbReference type="ARBA" id="ARBA00023136"/>
    </source>
</evidence>
<dbReference type="Pfam" id="PF01569">
    <property type="entry name" value="PAP2"/>
    <property type="match status" value="1"/>
</dbReference>
<name>A0A0D8IAW8_9CLOT</name>
<keyword evidence="3" id="KW-0812">Transmembrane</keyword>
<keyword evidence="8" id="KW-1185">Reference proteome</keyword>
<evidence type="ECO:0000256" key="2">
    <source>
        <dbReference type="ARBA" id="ARBA00022475"/>
    </source>
</evidence>
<dbReference type="InterPro" id="IPR036938">
    <property type="entry name" value="PAP2/HPO_sf"/>
</dbReference>
<dbReference type="RefSeq" id="WP_044825646.1">
    <property type="nucleotide sequence ID" value="NZ_CP009687.1"/>
</dbReference>
<dbReference type="InterPro" id="IPR000326">
    <property type="entry name" value="PAP2/HPO"/>
</dbReference>
<evidence type="ECO:0000313" key="8">
    <source>
        <dbReference type="Proteomes" id="UP000035704"/>
    </source>
</evidence>
<evidence type="ECO:0000256" key="4">
    <source>
        <dbReference type="ARBA" id="ARBA00022801"/>
    </source>
</evidence>
<dbReference type="AlphaFoldDB" id="A0A0D8IAW8"/>
<dbReference type="PANTHER" id="PTHR14969">
    <property type="entry name" value="SPHINGOSINE-1-PHOSPHATE PHOSPHOHYDROLASE"/>
    <property type="match status" value="1"/>
</dbReference>
<dbReference type="Gene3D" id="1.20.144.10">
    <property type="entry name" value="Phosphatidic acid phosphatase type 2/haloperoxidase"/>
    <property type="match status" value="1"/>
</dbReference>
<dbReference type="PATRIC" id="fig|84022.5.peg.1152"/>
<dbReference type="GO" id="GO:0005886">
    <property type="term" value="C:plasma membrane"/>
    <property type="evidence" value="ECO:0007669"/>
    <property type="project" value="UniProtKB-SubCell"/>
</dbReference>